<feature type="compositionally biased region" description="Basic residues" evidence="1">
    <location>
        <begin position="49"/>
        <end position="58"/>
    </location>
</feature>
<organism evidence="3 4">
    <name type="scientific">Rhizobium meliloti</name>
    <name type="common">Ensifer meliloti</name>
    <name type="synonym">Sinorhizobium meliloti</name>
    <dbReference type="NCBI Taxonomy" id="382"/>
    <lineage>
        <taxon>Bacteria</taxon>
        <taxon>Pseudomonadati</taxon>
        <taxon>Pseudomonadota</taxon>
        <taxon>Alphaproteobacteria</taxon>
        <taxon>Hyphomicrobiales</taxon>
        <taxon>Rhizobiaceae</taxon>
        <taxon>Sinorhizobium/Ensifer group</taxon>
        <taxon>Sinorhizobium</taxon>
    </lineage>
</organism>
<feature type="domain" description="DUF6969" evidence="2">
    <location>
        <begin position="116"/>
        <end position="298"/>
    </location>
</feature>
<dbReference type="Proteomes" id="UP000231987">
    <property type="component" value="Unassembled WGS sequence"/>
</dbReference>
<accession>A0A2J0Z758</accession>
<sequence length="302" mass="35153">MQRWRQRPPLWPSITTVIPFRAPSRQRPPVRREGRRPVPQVPRAPLALRSRHHRRRPRQCPSRLVPPGHPARQRHPSSRRLRRRFPSRPRARSFRRLRRPFPYRTGKMAEQALELARREIAYCETLLAKGGLNVLSETFRDTAEIKAWDHYPTGDVFDPTSGAQWFYHCHPAEEGAEEHGHFHCFLRPQGPQGPIHHLAAVGVDAHGRLLRLFTVNQWVVGDDWLGAEGTIALLPRFDVQMPRPSYLVNRWLTAIFAAYEPQITELIRERDRTLLTHRQPEGVEARQDRALEVTSEFKLSDG</sequence>
<evidence type="ECO:0000313" key="4">
    <source>
        <dbReference type="Proteomes" id="UP000231987"/>
    </source>
</evidence>
<evidence type="ECO:0000259" key="2">
    <source>
        <dbReference type="Pfam" id="PF22308"/>
    </source>
</evidence>
<evidence type="ECO:0000256" key="1">
    <source>
        <dbReference type="SAM" id="MobiDB-lite"/>
    </source>
</evidence>
<comment type="caution">
    <text evidence="3">The sequence shown here is derived from an EMBL/GenBank/DDBJ whole genome shotgun (WGS) entry which is preliminary data.</text>
</comment>
<feature type="compositionally biased region" description="Low complexity" evidence="1">
    <location>
        <begin position="37"/>
        <end position="48"/>
    </location>
</feature>
<evidence type="ECO:0000313" key="3">
    <source>
        <dbReference type="EMBL" id="PJR16342.1"/>
    </source>
</evidence>
<protein>
    <recommendedName>
        <fullName evidence="2">DUF6969 domain-containing protein</fullName>
    </recommendedName>
</protein>
<name>A0A2J0Z758_RHIML</name>
<dbReference type="Pfam" id="PF22308">
    <property type="entry name" value="DUF6969"/>
    <property type="match status" value="1"/>
</dbReference>
<dbReference type="AlphaFoldDB" id="A0A2J0Z758"/>
<dbReference type="InterPro" id="IPR054242">
    <property type="entry name" value="DUF6969"/>
</dbReference>
<dbReference type="EMBL" id="NJGD01000002">
    <property type="protein sequence ID" value="PJR16342.1"/>
    <property type="molecule type" value="Genomic_DNA"/>
</dbReference>
<feature type="compositionally biased region" description="Basic residues" evidence="1">
    <location>
        <begin position="71"/>
        <end position="89"/>
    </location>
</feature>
<reference evidence="3 4" key="1">
    <citation type="submission" date="2017-06" db="EMBL/GenBank/DDBJ databases">
        <title>Ensifer strains isolated from leguminous trees and herbs display diverse denitrification phenotypes with some acting as strong N2O sinks.</title>
        <authorList>
            <person name="Woliy K."/>
            <person name="Mania D."/>
            <person name="Bakken L.R."/>
            <person name="Frostegard A."/>
        </authorList>
    </citation>
    <scope>NUCLEOTIDE SEQUENCE [LARGE SCALE GENOMIC DNA]</scope>
    <source>
        <strain evidence="3 4">AC50a</strain>
    </source>
</reference>
<feature type="region of interest" description="Disordered" evidence="1">
    <location>
        <begin position="21"/>
        <end position="89"/>
    </location>
</feature>
<proteinExistence type="predicted"/>
<gene>
    <name evidence="3" type="ORF">CEJ86_06020</name>
</gene>